<dbReference type="Proteomes" id="UP000682733">
    <property type="component" value="Unassembled WGS sequence"/>
</dbReference>
<feature type="compositionally biased region" description="Acidic residues" evidence="2">
    <location>
        <begin position="64"/>
        <end position="75"/>
    </location>
</feature>
<proteinExistence type="predicted"/>
<keyword evidence="1" id="KW-0238">DNA-binding</keyword>
<name>A0A8S2DAM9_9BILA</name>
<evidence type="ECO:0000259" key="3">
    <source>
        <dbReference type="PROSITE" id="PS51253"/>
    </source>
</evidence>
<gene>
    <name evidence="4" type="ORF">OVA965_LOCUS10376</name>
    <name evidence="5" type="ORF">TMI583_LOCUS10372</name>
</gene>
<feature type="region of interest" description="Disordered" evidence="2">
    <location>
        <begin position="52"/>
        <end position="86"/>
    </location>
</feature>
<evidence type="ECO:0000313" key="5">
    <source>
        <dbReference type="EMBL" id="CAF3694269.1"/>
    </source>
</evidence>
<dbReference type="AlphaFoldDB" id="A0A8S2DAM9"/>
<evidence type="ECO:0000313" key="6">
    <source>
        <dbReference type="Proteomes" id="UP000677228"/>
    </source>
</evidence>
<dbReference type="SUPFAM" id="SSF46689">
    <property type="entry name" value="Homeodomain-like"/>
    <property type="match status" value="1"/>
</dbReference>
<comment type="caution">
    <text evidence="4">The sequence shown here is derived from an EMBL/GenBank/DDBJ whole genome shotgun (WGS) entry which is preliminary data.</text>
</comment>
<dbReference type="GO" id="GO:0003677">
    <property type="term" value="F:DNA binding"/>
    <property type="evidence" value="ECO:0007669"/>
    <property type="project" value="UniProtKB-KW"/>
</dbReference>
<dbReference type="Proteomes" id="UP000677228">
    <property type="component" value="Unassembled WGS sequence"/>
</dbReference>
<protein>
    <recommendedName>
        <fullName evidence="3">HTH CENPB-type domain-containing protein</fullName>
    </recommendedName>
</protein>
<dbReference type="Gene3D" id="1.10.10.60">
    <property type="entry name" value="Homeodomain-like"/>
    <property type="match status" value="1"/>
</dbReference>
<reference evidence="4" key="1">
    <citation type="submission" date="2021-02" db="EMBL/GenBank/DDBJ databases">
        <authorList>
            <person name="Nowell W R."/>
        </authorList>
    </citation>
    <scope>NUCLEOTIDE SEQUENCE</scope>
</reference>
<dbReference type="PROSITE" id="PS51253">
    <property type="entry name" value="HTH_CENPB"/>
    <property type="match status" value="1"/>
</dbReference>
<accession>A0A8S2DAM9</accession>
<dbReference type="EMBL" id="CAJNOK010003829">
    <property type="protein sequence ID" value="CAF0916117.1"/>
    <property type="molecule type" value="Genomic_DNA"/>
</dbReference>
<dbReference type="InterPro" id="IPR009057">
    <property type="entry name" value="Homeodomain-like_sf"/>
</dbReference>
<sequence length="375" mass="43495">MDGVDRITQLFRERTLKELPVPSSLTQVQEEELVDQLFNVFESIWTSTSYNEDDETTLDHNMSDDEIDGCEEGLDESSHDLDYEEKDEENPVFESFSLSYMKRALEYYDAINPKTGKRSHTWKCVHNKFRRIAHQSYMARFREYVEKEGTKKQKVDSIEDYVYNNFERARDILCPVHDMDLKRWAIRKARMMSLHDFVASDHWILNFKHKHDICSRKIIKVVTKREVINETEIKKSAEQFVIEVKSLLPHYNDDFVLNTDQSGLQLEFPSTRTLSYRGEKTTLAAVRSINAATHSYTIQPTISMSGKLFGPVYICLKEANGRMSENIKANLPQMKNVVVTCSASGKLTTSLVEYWRDKCLIPSLLSQPTLLLSDS</sequence>
<evidence type="ECO:0000313" key="4">
    <source>
        <dbReference type="EMBL" id="CAF0916117.1"/>
    </source>
</evidence>
<dbReference type="EMBL" id="CAJOBA010003830">
    <property type="protein sequence ID" value="CAF3694269.1"/>
    <property type="molecule type" value="Genomic_DNA"/>
</dbReference>
<feature type="domain" description="HTH CENPB-type" evidence="3">
    <location>
        <begin position="146"/>
        <end position="217"/>
    </location>
</feature>
<evidence type="ECO:0000256" key="2">
    <source>
        <dbReference type="SAM" id="MobiDB-lite"/>
    </source>
</evidence>
<organism evidence="4 6">
    <name type="scientific">Didymodactylos carnosus</name>
    <dbReference type="NCBI Taxonomy" id="1234261"/>
    <lineage>
        <taxon>Eukaryota</taxon>
        <taxon>Metazoa</taxon>
        <taxon>Spiralia</taxon>
        <taxon>Gnathifera</taxon>
        <taxon>Rotifera</taxon>
        <taxon>Eurotatoria</taxon>
        <taxon>Bdelloidea</taxon>
        <taxon>Philodinida</taxon>
        <taxon>Philodinidae</taxon>
        <taxon>Didymodactylos</taxon>
    </lineage>
</organism>
<dbReference type="InterPro" id="IPR006600">
    <property type="entry name" value="HTH_CenpB_DNA-bd_dom"/>
</dbReference>
<evidence type="ECO:0000256" key="1">
    <source>
        <dbReference type="ARBA" id="ARBA00023125"/>
    </source>
</evidence>